<evidence type="ECO:0000313" key="1">
    <source>
        <dbReference type="EMBL" id="OMO50772.1"/>
    </source>
</evidence>
<dbReference type="AlphaFoldDB" id="A0A1R3FY55"/>
<evidence type="ECO:0000313" key="2">
    <source>
        <dbReference type="Proteomes" id="UP000187203"/>
    </source>
</evidence>
<reference evidence="2" key="1">
    <citation type="submission" date="2013-09" db="EMBL/GenBank/DDBJ databases">
        <title>Corchorus olitorius genome sequencing.</title>
        <authorList>
            <person name="Alam M."/>
            <person name="Haque M.S."/>
            <person name="Islam M.S."/>
            <person name="Emdad E.M."/>
            <person name="Islam M.M."/>
            <person name="Ahmed B."/>
            <person name="Halim A."/>
            <person name="Hossen Q.M.M."/>
            <person name="Hossain M.Z."/>
            <person name="Ahmed R."/>
            <person name="Khan M.M."/>
            <person name="Islam R."/>
            <person name="Rashid M.M."/>
            <person name="Khan S.A."/>
            <person name="Rahman M.S."/>
            <person name="Alam M."/>
            <person name="Yahiya A.S."/>
            <person name="Khan M.S."/>
            <person name="Azam M.S."/>
            <person name="Haque T."/>
            <person name="Lashkar M.Z.H."/>
            <person name="Akhand A.I."/>
            <person name="Morshed G."/>
            <person name="Roy S."/>
            <person name="Uddin K.S."/>
            <person name="Rabeya T."/>
            <person name="Hossain A.S."/>
            <person name="Chowdhury A."/>
            <person name="Snigdha A.R."/>
            <person name="Mortoza M.S."/>
            <person name="Matin S.A."/>
            <person name="Hoque S.M.E."/>
            <person name="Islam M.K."/>
            <person name="Roy D.K."/>
            <person name="Haider R."/>
            <person name="Moosa M.M."/>
            <person name="Elias S.M."/>
            <person name="Hasan A.M."/>
            <person name="Jahan S."/>
            <person name="Shafiuddin M."/>
            <person name="Mahmood N."/>
            <person name="Shommy N.S."/>
        </authorList>
    </citation>
    <scope>NUCLEOTIDE SEQUENCE [LARGE SCALE GENOMIC DNA]</scope>
    <source>
        <strain evidence="2">cv. O-4</strain>
    </source>
</reference>
<dbReference type="Proteomes" id="UP000187203">
    <property type="component" value="Unassembled WGS sequence"/>
</dbReference>
<organism evidence="1 2">
    <name type="scientific">Corchorus olitorius</name>
    <dbReference type="NCBI Taxonomy" id="93759"/>
    <lineage>
        <taxon>Eukaryota</taxon>
        <taxon>Viridiplantae</taxon>
        <taxon>Streptophyta</taxon>
        <taxon>Embryophyta</taxon>
        <taxon>Tracheophyta</taxon>
        <taxon>Spermatophyta</taxon>
        <taxon>Magnoliopsida</taxon>
        <taxon>eudicotyledons</taxon>
        <taxon>Gunneridae</taxon>
        <taxon>Pentapetalae</taxon>
        <taxon>rosids</taxon>
        <taxon>malvids</taxon>
        <taxon>Malvales</taxon>
        <taxon>Malvaceae</taxon>
        <taxon>Grewioideae</taxon>
        <taxon>Apeibeae</taxon>
        <taxon>Corchorus</taxon>
    </lineage>
</organism>
<proteinExistence type="predicted"/>
<dbReference type="EMBL" id="AWUE01024426">
    <property type="protein sequence ID" value="OMO50772.1"/>
    <property type="molecule type" value="Genomic_DNA"/>
</dbReference>
<name>A0A1R3FY55_9ROSI</name>
<accession>A0A1R3FY55</accession>
<gene>
    <name evidence="1" type="ORF">COLO4_37894</name>
</gene>
<keyword evidence="2" id="KW-1185">Reference proteome</keyword>
<comment type="caution">
    <text evidence="1">The sequence shown here is derived from an EMBL/GenBank/DDBJ whole genome shotgun (WGS) entry which is preliminary data.</text>
</comment>
<protein>
    <submittedName>
        <fullName evidence="1">Uncharacterized protein</fullName>
    </submittedName>
</protein>
<sequence length="32" mass="3650">MASRKPKSSLKTISRPNWVLDCAWAGTWQPFS</sequence>